<proteinExistence type="predicted"/>
<keyword evidence="1" id="KW-0472">Membrane</keyword>
<protein>
    <submittedName>
        <fullName evidence="2">Uncharacterized protein</fullName>
    </submittedName>
</protein>
<keyword evidence="1" id="KW-0812">Transmembrane</keyword>
<organism evidence="2 3">
    <name type="scientific">Guillardia theta</name>
    <name type="common">Cryptophyte</name>
    <name type="synonym">Cryptomonas phi</name>
    <dbReference type="NCBI Taxonomy" id="55529"/>
    <lineage>
        <taxon>Eukaryota</taxon>
        <taxon>Cryptophyceae</taxon>
        <taxon>Pyrenomonadales</taxon>
        <taxon>Geminigeraceae</taxon>
        <taxon>Guillardia</taxon>
    </lineage>
</organism>
<accession>Q9AW76</accession>
<evidence type="ECO:0000313" key="3">
    <source>
        <dbReference type="Proteomes" id="UP000242167"/>
    </source>
</evidence>
<dbReference type="AlphaFoldDB" id="Q9AW76"/>
<evidence type="ECO:0000313" key="2">
    <source>
        <dbReference type="EMBL" id="CAC26994.1"/>
    </source>
</evidence>
<keyword evidence="1" id="KW-1133">Transmembrane helix</keyword>
<feature type="transmembrane region" description="Helical" evidence="1">
    <location>
        <begin position="12"/>
        <end position="36"/>
    </location>
</feature>
<name>Q9AW76_GUITH</name>
<reference evidence="2 3" key="1">
    <citation type="journal article" date="2001" name="Nature">
        <title>The highly reduced genome of an enslaved algal nucleus.</title>
        <authorList>
            <person name="Douglas S."/>
            <person name="Zauner S."/>
            <person name="Fraunholz M."/>
            <person name="Beaton M."/>
            <person name="Penny S."/>
            <person name="Deng L."/>
            <person name="Wu X."/>
            <person name="Reith M."/>
            <person name="Cavalier-Smith T."/>
            <person name="Maier U."/>
        </authorList>
    </citation>
    <scope>NUCLEOTIDE SEQUENCE [LARGE SCALE GENOMIC DNA]</scope>
</reference>
<dbReference type="EMBL" id="AJ010592">
    <property type="protein sequence ID" value="CAC26994.1"/>
    <property type="molecule type" value="Genomic_DNA"/>
</dbReference>
<dbReference type="Proteomes" id="UP000242167">
    <property type="component" value="Nucleomorph 2"/>
</dbReference>
<dbReference type="GO" id="GO:0000428">
    <property type="term" value="C:DNA-directed RNA polymerase complex"/>
    <property type="evidence" value="ECO:0007669"/>
    <property type="project" value="UniProtKB-KW"/>
</dbReference>
<dbReference type="GeneID" id="857571"/>
<evidence type="ECO:0000256" key="1">
    <source>
        <dbReference type="SAM" id="Phobius"/>
    </source>
</evidence>
<dbReference type="RefSeq" id="XP_001713210.1">
    <property type="nucleotide sequence ID" value="XM_001713158.1"/>
</dbReference>
<sequence length="300" mass="36890">MLFVKYILNKKFYIKFKLFCLIICNRIRSIFIFAYFNYRNKFAQFSLIFFSKNLSMALYKLFNIKFKFKNFKQFTKNEFVLNIKIQKNSLNFKLITHIHKMLAKSFTLLFYNQFSSIDNNKIITDKLIKNRIYYVTCNYCKKKFRNIEIIHSYINTDECVFKEYFLFTNFNCVFCNKSVNITIQVREKFRKNIYNLAKMIIIENFSLKSLKKMIFKFKLCCFEQFYIFIFPKYMILNDFNEMKNLFFSIYNFETFVISYNIFNKNLNRSIGFLDNRIYLKKFFNYKIIELNKIIFDLFSS</sequence>